<protein>
    <submittedName>
        <fullName evidence="1">Uncharacterized protein</fullName>
    </submittedName>
</protein>
<comment type="caution">
    <text evidence="1">The sequence shown here is derived from an EMBL/GenBank/DDBJ whole genome shotgun (WGS) entry which is preliminary data.</text>
</comment>
<reference evidence="1" key="1">
    <citation type="journal article" date="2020" name="Stud. Mycol.">
        <title>101 Dothideomycetes genomes: a test case for predicting lifestyles and emergence of pathogens.</title>
        <authorList>
            <person name="Haridas S."/>
            <person name="Albert R."/>
            <person name="Binder M."/>
            <person name="Bloem J."/>
            <person name="Labutti K."/>
            <person name="Salamov A."/>
            <person name="Andreopoulos B."/>
            <person name="Baker S."/>
            <person name="Barry K."/>
            <person name="Bills G."/>
            <person name="Bluhm B."/>
            <person name="Cannon C."/>
            <person name="Castanera R."/>
            <person name="Culley D."/>
            <person name="Daum C."/>
            <person name="Ezra D."/>
            <person name="Gonzalez J."/>
            <person name="Henrissat B."/>
            <person name="Kuo A."/>
            <person name="Liang C."/>
            <person name="Lipzen A."/>
            <person name="Lutzoni F."/>
            <person name="Magnuson J."/>
            <person name="Mondo S."/>
            <person name="Nolan M."/>
            <person name="Ohm R."/>
            <person name="Pangilinan J."/>
            <person name="Park H.-J."/>
            <person name="Ramirez L."/>
            <person name="Alfaro M."/>
            <person name="Sun H."/>
            <person name="Tritt A."/>
            <person name="Yoshinaga Y."/>
            <person name="Zwiers L.-H."/>
            <person name="Turgeon B."/>
            <person name="Goodwin S."/>
            <person name="Spatafora J."/>
            <person name="Crous P."/>
            <person name="Grigoriev I."/>
        </authorList>
    </citation>
    <scope>NUCLEOTIDE SEQUENCE</scope>
    <source>
        <strain evidence="1">ATCC 200398</strain>
    </source>
</reference>
<evidence type="ECO:0000313" key="1">
    <source>
        <dbReference type="EMBL" id="KAF2466917.1"/>
    </source>
</evidence>
<accession>A0ACB6QKT1</accession>
<proteinExistence type="predicted"/>
<dbReference type="Proteomes" id="UP000799755">
    <property type="component" value="Unassembled WGS sequence"/>
</dbReference>
<sequence>MRPVRLILLAGALSSVVTAAEDAISGSPIPSCAQWRDSAPDACLQPLDAVTTVVAGSYYVAKLPCLDCPTLEYTGNGPTRKHFITQKENSLLYNISLSRDRHDLLLNSMSITPPLSLRSNGEPPQVYVPQVNPNFSRADLDTSIACVGMPCNDYSGACFCLEPSNSLVSLDYDYAASEMESDETTASWKITFDAIGGQDGYMDDPDWVFNSTAQQMLQITIQGTIDSVHDAEDNEVVQASSTLFGAVEAQPKPRYTFEIVDVQLVGRSYMFTSPHRSLWDRIRFFFGFETRRPDGHIIYREREWSWAKKGTLKNGLLTIWNDWDWTLMIIIVFSILGGVVALYGLYLLAKAIMLQHELASSGGMDEVWRHIRRGRDDDEEEGLLDGQEDDEDPESPHPEFHTPRAKPLPSKPLPEKPLPDVPLLDDA</sequence>
<name>A0ACB6QKT1_9PLEO</name>
<gene>
    <name evidence="1" type="ORF">BDR25DRAFT_305776</name>
</gene>
<dbReference type="EMBL" id="MU003522">
    <property type="protein sequence ID" value="KAF2466917.1"/>
    <property type="molecule type" value="Genomic_DNA"/>
</dbReference>
<organism evidence="1 2">
    <name type="scientific">Lindgomyces ingoldianus</name>
    <dbReference type="NCBI Taxonomy" id="673940"/>
    <lineage>
        <taxon>Eukaryota</taxon>
        <taxon>Fungi</taxon>
        <taxon>Dikarya</taxon>
        <taxon>Ascomycota</taxon>
        <taxon>Pezizomycotina</taxon>
        <taxon>Dothideomycetes</taxon>
        <taxon>Pleosporomycetidae</taxon>
        <taxon>Pleosporales</taxon>
        <taxon>Lindgomycetaceae</taxon>
        <taxon>Lindgomyces</taxon>
    </lineage>
</organism>
<keyword evidence="2" id="KW-1185">Reference proteome</keyword>
<evidence type="ECO:0000313" key="2">
    <source>
        <dbReference type="Proteomes" id="UP000799755"/>
    </source>
</evidence>